<feature type="transmembrane region" description="Helical" evidence="2">
    <location>
        <begin position="90"/>
        <end position="114"/>
    </location>
</feature>
<accession>A0A6A7AXA2</accession>
<proteinExistence type="predicted"/>
<reference evidence="3" key="1">
    <citation type="submission" date="2020-01" db="EMBL/GenBank/DDBJ databases">
        <authorList>
            <consortium name="DOE Joint Genome Institute"/>
            <person name="Haridas S."/>
            <person name="Albert R."/>
            <person name="Binder M."/>
            <person name="Bloem J."/>
            <person name="Labutti K."/>
            <person name="Salamov A."/>
            <person name="Andreopoulos B."/>
            <person name="Baker S.E."/>
            <person name="Barry K."/>
            <person name="Bills G."/>
            <person name="Bluhm B.H."/>
            <person name="Cannon C."/>
            <person name="Castanera R."/>
            <person name="Culley D.E."/>
            <person name="Daum C."/>
            <person name="Ezra D."/>
            <person name="Gonzalez J.B."/>
            <person name="Henrissat B."/>
            <person name="Kuo A."/>
            <person name="Liang C."/>
            <person name="Lipzen A."/>
            <person name="Lutzoni F."/>
            <person name="Magnuson J."/>
            <person name="Mondo S."/>
            <person name="Nolan M."/>
            <person name="Ohm R."/>
            <person name="Pangilinan J."/>
            <person name="Park H.-J."/>
            <person name="Ramirez L."/>
            <person name="Alfaro M."/>
            <person name="Sun H."/>
            <person name="Tritt A."/>
            <person name="Yoshinaga Y."/>
            <person name="Zwiers L.-H."/>
            <person name="Turgeon B.G."/>
            <person name="Goodwin S.B."/>
            <person name="Spatafora J.W."/>
            <person name="Crous P.W."/>
            <person name="Grigoriev I.V."/>
        </authorList>
    </citation>
    <scope>NUCLEOTIDE SEQUENCE</scope>
    <source>
        <strain evidence="3">IPT5</strain>
    </source>
</reference>
<evidence type="ECO:0008006" key="5">
    <source>
        <dbReference type="Google" id="ProtNLM"/>
    </source>
</evidence>
<gene>
    <name evidence="3" type="ORF">T440DRAFT_491882</name>
</gene>
<organism evidence="3 4">
    <name type="scientific">Plenodomus tracheiphilus IPT5</name>
    <dbReference type="NCBI Taxonomy" id="1408161"/>
    <lineage>
        <taxon>Eukaryota</taxon>
        <taxon>Fungi</taxon>
        <taxon>Dikarya</taxon>
        <taxon>Ascomycota</taxon>
        <taxon>Pezizomycotina</taxon>
        <taxon>Dothideomycetes</taxon>
        <taxon>Pleosporomycetidae</taxon>
        <taxon>Pleosporales</taxon>
        <taxon>Pleosporineae</taxon>
        <taxon>Leptosphaeriaceae</taxon>
        <taxon>Plenodomus</taxon>
    </lineage>
</organism>
<keyword evidence="2" id="KW-0472">Membrane</keyword>
<feature type="transmembrane region" description="Helical" evidence="2">
    <location>
        <begin position="51"/>
        <end position="78"/>
    </location>
</feature>
<keyword evidence="2" id="KW-1133">Transmembrane helix</keyword>
<feature type="compositionally biased region" description="Basic and acidic residues" evidence="1">
    <location>
        <begin position="199"/>
        <end position="208"/>
    </location>
</feature>
<dbReference type="AlphaFoldDB" id="A0A6A7AXA2"/>
<dbReference type="EMBL" id="MU006325">
    <property type="protein sequence ID" value="KAF2847434.1"/>
    <property type="molecule type" value="Genomic_DNA"/>
</dbReference>
<protein>
    <recommendedName>
        <fullName evidence="5">MARVEL domain-containing protein</fullName>
    </recommendedName>
</protein>
<name>A0A6A7AXA2_9PLEO</name>
<feature type="transmembrane region" description="Helical" evidence="2">
    <location>
        <begin position="134"/>
        <end position="156"/>
    </location>
</feature>
<feature type="region of interest" description="Disordered" evidence="1">
    <location>
        <begin position="176"/>
        <end position="208"/>
    </location>
</feature>
<evidence type="ECO:0000313" key="4">
    <source>
        <dbReference type="Proteomes" id="UP000799423"/>
    </source>
</evidence>
<keyword evidence="2" id="KW-0812">Transmembrane</keyword>
<evidence type="ECO:0000256" key="2">
    <source>
        <dbReference type="SAM" id="Phobius"/>
    </source>
</evidence>
<keyword evidence="4" id="KW-1185">Reference proteome</keyword>
<feature type="transmembrane region" description="Helical" evidence="2">
    <location>
        <begin position="21"/>
        <end position="39"/>
    </location>
</feature>
<dbReference type="OrthoDB" id="5344006at2759"/>
<dbReference type="Proteomes" id="UP000799423">
    <property type="component" value="Unassembled WGS sequence"/>
</dbReference>
<evidence type="ECO:0000313" key="3">
    <source>
        <dbReference type="EMBL" id="KAF2847434.1"/>
    </source>
</evidence>
<evidence type="ECO:0000256" key="1">
    <source>
        <dbReference type="SAM" id="MobiDB-lite"/>
    </source>
</evidence>
<sequence length="242" mass="26898">MTFRRDRVKPTQYPRLPFHGIRSTQLVSSFVVASIMFYFCSELARDNYQLPWTFILLFAVSLLTIVALTATIALHCWYGLSPVLNTALNFSLAIIWALAFALLAWWSSGTLAHVCNVDNWESDEGISICRLYKALFSFALFGLVSTLLALVLDVRVQRSVTTRGRFQQLDTLGTGGKRKGHVHVHSSSAANGDGSGLQRQHDGHEQGRDGYAWPAEQFAYDDSFAYTGSGGQLGRRSLDGRI</sequence>